<evidence type="ECO:0000259" key="1">
    <source>
        <dbReference type="Pfam" id="PF06985"/>
    </source>
</evidence>
<protein>
    <recommendedName>
        <fullName evidence="1">Heterokaryon incompatibility domain-containing protein</fullName>
    </recommendedName>
</protein>
<sequence length="204" mass="23336">MAHLYDYKPLDTTKKEIRLMRLLPAQNWQDEVVISLKTVSFLDTEPVTFEALSYVWGSSDTPKKVTIHETGAVVHATRNLLEALRQLRSETNAQSPWMWIDAICVNQQNLTERSEQVQSMASIYTRATKVIAWLGPHDHDSNLALDCLDDIAKHVTFDDHTTRFHAKTSDLSWVQNELSSIDEVQAAAIIRFFQRSCKCDLEAF</sequence>
<dbReference type="PANTHER" id="PTHR24148:SF73">
    <property type="entry name" value="HET DOMAIN PROTEIN (AFU_ORTHOLOGUE AFUA_8G01020)"/>
    <property type="match status" value="1"/>
</dbReference>
<organism evidence="2 3">
    <name type="scientific">Zymoseptoria tritici ST99CH_1E4</name>
    <dbReference type="NCBI Taxonomy" id="1276532"/>
    <lineage>
        <taxon>Eukaryota</taxon>
        <taxon>Fungi</taxon>
        <taxon>Dikarya</taxon>
        <taxon>Ascomycota</taxon>
        <taxon>Pezizomycotina</taxon>
        <taxon>Dothideomycetes</taxon>
        <taxon>Dothideomycetidae</taxon>
        <taxon>Mycosphaerellales</taxon>
        <taxon>Mycosphaerellaceae</taxon>
        <taxon>Zymoseptoria</taxon>
    </lineage>
</organism>
<proteinExistence type="predicted"/>
<dbReference type="Pfam" id="PF06985">
    <property type="entry name" value="HET"/>
    <property type="match status" value="1"/>
</dbReference>
<dbReference type="AlphaFoldDB" id="A0A2H1GY11"/>
<accession>A0A2H1GY11</accession>
<dbReference type="EMBL" id="LT854261">
    <property type="protein sequence ID" value="SMR58441.1"/>
    <property type="molecule type" value="Genomic_DNA"/>
</dbReference>
<evidence type="ECO:0000313" key="3">
    <source>
        <dbReference type="Proteomes" id="UP000245764"/>
    </source>
</evidence>
<reference evidence="3" key="1">
    <citation type="submission" date="2017-05" db="EMBL/GenBank/DDBJ databases">
        <authorList>
            <person name="Song R."/>
            <person name="Chenine A.L."/>
            <person name="Ruprecht R.M."/>
        </authorList>
    </citation>
    <scope>NUCLEOTIDE SEQUENCE [LARGE SCALE GENOMIC DNA]</scope>
</reference>
<dbReference type="InterPro" id="IPR010730">
    <property type="entry name" value="HET"/>
</dbReference>
<dbReference type="InterPro" id="IPR052895">
    <property type="entry name" value="HetReg/Transcr_Mod"/>
</dbReference>
<evidence type="ECO:0000313" key="2">
    <source>
        <dbReference type="EMBL" id="SMR58441.1"/>
    </source>
</evidence>
<dbReference type="PANTHER" id="PTHR24148">
    <property type="entry name" value="ANKYRIN REPEAT DOMAIN-CONTAINING PROTEIN 39 HOMOLOG-RELATED"/>
    <property type="match status" value="1"/>
</dbReference>
<name>A0A2H1GY11_ZYMTR</name>
<gene>
    <name evidence="2" type="ORF">ZT1E4_G9176</name>
</gene>
<feature type="domain" description="Heterokaryon incompatibility" evidence="1">
    <location>
        <begin position="49"/>
        <end position="163"/>
    </location>
</feature>
<dbReference type="Proteomes" id="UP000245764">
    <property type="component" value="Chromosome 9"/>
</dbReference>